<dbReference type="SUPFAM" id="SSF51735">
    <property type="entry name" value="NAD(P)-binding Rossmann-fold domains"/>
    <property type="match status" value="1"/>
</dbReference>
<dbReference type="FunFam" id="3.40.50.720:FF:000241">
    <property type="entry name" value="ketimine reductase mu-crystallin"/>
    <property type="match status" value="1"/>
</dbReference>
<evidence type="ECO:0000256" key="15">
    <source>
        <dbReference type="ARBA" id="ARBA00093567"/>
    </source>
</evidence>
<evidence type="ECO:0000313" key="19">
    <source>
        <dbReference type="Proteomes" id="UP001230051"/>
    </source>
</evidence>
<sequence>MAMPVLVSAETVEKLLQYGELVPRLEVALGKFSSGKGEIVQPVRSVLAIEKYNGYLGVMPAYSAHDDVLATKIVTFYLRDQPSSIPAHQASVLLFDPEHGTLKAVMDGTVITGKRTAAVSAIATKFLKPVQADVLCILGSGVQAVSHYEIFTEMFSFKEVRVWGRTKENVDRFARTVRGPVRVCSSVKEAVLGADVIVTVTMATEPVLFAKWVKPGAHINAVGACRPDWRELDDALMKSAVLYVDTREGAMKESGDVILSGAEIFAELGEVVNGDKPALHEKTTVFKSLGMGIQDAVAAKLVFDSWNAQQ</sequence>
<evidence type="ECO:0000256" key="17">
    <source>
        <dbReference type="ARBA" id="ARBA00093650"/>
    </source>
</evidence>
<protein>
    <recommendedName>
        <fullName evidence="3">Ketimine reductase mu-crystallin</fullName>
        <ecNumber evidence="16">1.5.1.1</ecNumber>
        <ecNumber evidence="2">1.5.1.25</ecNumber>
    </recommendedName>
    <alternativeName>
        <fullName evidence="17">1-piperideine-2-carboxylate/1-pyrroline-2-carboxylate reductase</fullName>
    </alternativeName>
    <alternativeName>
        <fullName evidence="4">NADP-regulated thyroid-hormone-binding protein</fullName>
    </alternativeName>
</protein>
<gene>
    <name evidence="18" type="primary">Crym</name>
    <name evidence="18" type="ORF">AOXY_G15283</name>
</gene>
<comment type="catalytic activity">
    <reaction evidence="8">
        <text>(3R)-1,4-thiomorpholine-3-carboxylate + NAD(+) = 3,4-dehydrothiomorpholine-3-carboxylate + NADH + 2 H(+)</text>
        <dbReference type="Rhea" id="RHEA:12504"/>
        <dbReference type="ChEBI" id="CHEBI:15378"/>
        <dbReference type="ChEBI" id="CHEBI:57540"/>
        <dbReference type="ChEBI" id="CHEBI:57945"/>
        <dbReference type="ChEBI" id="CHEBI:58517"/>
        <dbReference type="ChEBI" id="CHEBI:176873"/>
        <dbReference type="EC" id="1.5.1.25"/>
    </reaction>
    <physiologicalReaction direction="right-to-left" evidence="8">
        <dbReference type="Rhea" id="RHEA:12506"/>
    </physiologicalReaction>
</comment>
<comment type="catalytic activity">
    <reaction evidence="14">
        <text>L-pipecolate + NADP(+) = Delta(1)-piperideine-2-carboxylate + NADPH + H(+)</text>
        <dbReference type="Rhea" id="RHEA:12524"/>
        <dbReference type="ChEBI" id="CHEBI:15378"/>
        <dbReference type="ChEBI" id="CHEBI:57783"/>
        <dbReference type="ChEBI" id="CHEBI:58349"/>
        <dbReference type="ChEBI" id="CHEBI:61185"/>
        <dbReference type="ChEBI" id="CHEBI:77631"/>
        <dbReference type="EC" id="1.5.1.1"/>
    </reaction>
    <physiologicalReaction direction="right-to-left" evidence="14">
        <dbReference type="Rhea" id="RHEA:12526"/>
    </physiologicalReaction>
</comment>
<dbReference type="GO" id="GO:0005737">
    <property type="term" value="C:cytoplasm"/>
    <property type="evidence" value="ECO:0007669"/>
    <property type="project" value="TreeGrafter"/>
</dbReference>
<evidence type="ECO:0000256" key="16">
    <source>
        <dbReference type="ARBA" id="ARBA00093598"/>
    </source>
</evidence>
<evidence type="ECO:0000256" key="12">
    <source>
        <dbReference type="ARBA" id="ARBA00093263"/>
    </source>
</evidence>
<dbReference type="PANTHER" id="PTHR13812">
    <property type="entry name" value="KETIMINE REDUCTASE MU-CRYSTALLIN"/>
    <property type="match status" value="1"/>
</dbReference>
<evidence type="ECO:0000256" key="9">
    <source>
        <dbReference type="ARBA" id="ARBA00093227"/>
    </source>
</evidence>
<dbReference type="AlphaFoldDB" id="A0AAD8D792"/>
<dbReference type="PIRSF" id="PIRSF001439">
    <property type="entry name" value="CryM"/>
    <property type="match status" value="1"/>
</dbReference>
<dbReference type="Gene3D" id="3.30.1780.10">
    <property type="entry name" value="ornithine cyclodeaminase, domain 1"/>
    <property type="match status" value="1"/>
</dbReference>
<evidence type="ECO:0000256" key="11">
    <source>
        <dbReference type="ARBA" id="ARBA00093250"/>
    </source>
</evidence>
<evidence type="ECO:0000256" key="3">
    <source>
        <dbReference type="ARBA" id="ARBA00015173"/>
    </source>
</evidence>
<dbReference type="PANTHER" id="PTHR13812:SF19">
    <property type="entry name" value="KETIMINE REDUCTASE MU-CRYSTALLIN"/>
    <property type="match status" value="1"/>
</dbReference>
<organism evidence="18 19">
    <name type="scientific">Acipenser oxyrinchus oxyrinchus</name>
    <dbReference type="NCBI Taxonomy" id="40147"/>
    <lineage>
        <taxon>Eukaryota</taxon>
        <taxon>Metazoa</taxon>
        <taxon>Chordata</taxon>
        <taxon>Craniata</taxon>
        <taxon>Vertebrata</taxon>
        <taxon>Euteleostomi</taxon>
        <taxon>Actinopterygii</taxon>
        <taxon>Chondrostei</taxon>
        <taxon>Acipenseriformes</taxon>
        <taxon>Acipenseridae</taxon>
        <taxon>Acipenser</taxon>
    </lineage>
</organism>
<evidence type="ECO:0000256" key="5">
    <source>
        <dbReference type="ARBA" id="ARBA00093190"/>
    </source>
</evidence>
<dbReference type="Pfam" id="PF02423">
    <property type="entry name" value="OCD_Mu_crystall"/>
    <property type="match status" value="1"/>
</dbReference>
<evidence type="ECO:0000313" key="18">
    <source>
        <dbReference type="EMBL" id="KAK1164864.1"/>
    </source>
</evidence>
<accession>A0AAD8D792</accession>
<dbReference type="GO" id="GO:0050241">
    <property type="term" value="F:pyrroline-2-carboxylate reductase activity"/>
    <property type="evidence" value="ECO:0007669"/>
    <property type="project" value="UniProtKB-EC"/>
</dbReference>
<evidence type="ECO:0000256" key="2">
    <source>
        <dbReference type="ARBA" id="ARBA00012883"/>
    </source>
</evidence>
<evidence type="ECO:0000256" key="1">
    <source>
        <dbReference type="ARBA" id="ARBA00008903"/>
    </source>
</evidence>
<evidence type="ECO:0000256" key="4">
    <source>
        <dbReference type="ARBA" id="ARBA00033420"/>
    </source>
</evidence>
<evidence type="ECO:0000256" key="8">
    <source>
        <dbReference type="ARBA" id="ARBA00093226"/>
    </source>
</evidence>
<dbReference type="Proteomes" id="UP001230051">
    <property type="component" value="Unassembled WGS sequence"/>
</dbReference>
<comment type="catalytic activity">
    <reaction evidence="9">
        <text>(S)-cystathionine ketimine + NADPH + 2 H(+) = (3R,5S)-2,3,5,6,7-pentahydro-1,4-thiazepine-3,5-dicarboxylate + NADP(+)</text>
        <dbReference type="Rhea" id="RHEA:68036"/>
        <dbReference type="ChEBI" id="CHEBI:15378"/>
        <dbReference type="ChEBI" id="CHEBI:57783"/>
        <dbReference type="ChEBI" id="CHEBI:58349"/>
        <dbReference type="ChEBI" id="CHEBI:176808"/>
        <dbReference type="ChEBI" id="CHEBI:176810"/>
    </reaction>
    <physiologicalReaction direction="left-to-right" evidence="9">
        <dbReference type="Rhea" id="RHEA:68037"/>
    </physiologicalReaction>
</comment>
<evidence type="ECO:0000256" key="13">
    <source>
        <dbReference type="ARBA" id="ARBA00093264"/>
    </source>
</evidence>
<dbReference type="Gene3D" id="3.40.50.720">
    <property type="entry name" value="NAD(P)-binding Rossmann-like Domain"/>
    <property type="match status" value="1"/>
</dbReference>
<dbReference type="GO" id="GO:0042403">
    <property type="term" value="P:thyroid hormone metabolic process"/>
    <property type="evidence" value="ECO:0007669"/>
    <property type="project" value="TreeGrafter"/>
</dbReference>
<evidence type="ECO:0000256" key="14">
    <source>
        <dbReference type="ARBA" id="ARBA00093273"/>
    </source>
</evidence>
<comment type="catalytic activity">
    <reaction evidence="12">
        <text>(3R)-1,4-thiomorpholine-3-carboxylate + NADP(+) = 3,4-dehydrothiomorpholine-3-carboxylate + NADPH + 2 H(+)</text>
        <dbReference type="Rhea" id="RHEA:12500"/>
        <dbReference type="ChEBI" id="CHEBI:15378"/>
        <dbReference type="ChEBI" id="CHEBI:57783"/>
        <dbReference type="ChEBI" id="CHEBI:58349"/>
        <dbReference type="ChEBI" id="CHEBI:58517"/>
        <dbReference type="ChEBI" id="CHEBI:176873"/>
        <dbReference type="EC" id="1.5.1.25"/>
    </reaction>
    <physiologicalReaction direction="right-to-left" evidence="12">
        <dbReference type="Rhea" id="RHEA:12502"/>
    </physiologicalReaction>
</comment>
<comment type="similarity">
    <text evidence="1">Belongs to the ornithine cyclodeaminase/mu-crystallin family.</text>
</comment>
<dbReference type="EMBL" id="JAGXEW010000013">
    <property type="protein sequence ID" value="KAK1164864.1"/>
    <property type="molecule type" value="Genomic_DNA"/>
</dbReference>
<evidence type="ECO:0000256" key="7">
    <source>
        <dbReference type="ARBA" id="ARBA00093203"/>
    </source>
</evidence>
<comment type="catalytic activity">
    <reaction evidence="13">
        <text>L-proline + NAD(+) = 1-pyrroline-2-carboxylate + NADH + H(+)</text>
        <dbReference type="Rhea" id="RHEA:20321"/>
        <dbReference type="ChEBI" id="CHEBI:15378"/>
        <dbReference type="ChEBI" id="CHEBI:39785"/>
        <dbReference type="ChEBI" id="CHEBI:57540"/>
        <dbReference type="ChEBI" id="CHEBI:57945"/>
        <dbReference type="ChEBI" id="CHEBI:60039"/>
        <dbReference type="EC" id="1.5.1.1"/>
    </reaction>
    <physiologicalReaction direction="right-to-left" evidence="13">
        <dbReference type="Rhea" id="RHEA:20323"/>
    </physiologicalReaction>
</comment>
<name>A0AAD8D792_ACIOX</name>
<dbReference type="GO" id="GO:0047127">
    <property type="term" value="F:thiomorpholine-carboxylate dehydrogenase activity"/>
    <property type="evidence" value="ECO:0007669"/>
    <property type="project" value="UniProtKB-EC"/>
</dbReference>
<keyword evidence="19" id="KW-1185">Reference proteome</keyword>
<dbReference type="InterPro" id="IPR003462">
    <property type="entry name" value="ODC_Mu_crystall"/>
</dbReference>
<dbReference type="GO" id="GO:0070324">
    <property type="term" value="F:thyroid hormone binding"/>
    <property type="evidence" value="ECO:0007669"/>
    <property type="project" value="TreeGrafter"/>
</dbReference>
<comment type="catalytic activity">
    <reaction evidence="10">
        <text>(R)-lanthionine ketimine + NADPH + 2 H(+) = (3R,5R)-1,4-thiomorpholine-3,5-dicarboxylate + NADP(+)</text>
        <dbReference type="Rhea" id="RHEA:68040"/>
        <dbReference type="ChEBI" id="CHEBI:15378"/>
        <dbReference type="ChEBI" id="CHEBI:57783"/>
        <dbReference type="ChEBI" id="CHEBI:58349"/>
        <dbReference type="ChEBI" id="CHEBI:176891"/>
        <dbReference type="ChEBI" id="CHEBI:176892"/>
    </reaction>
    <physiologicalReaction direction="left-to-right" evidence="10">
        <dbReference type="Rhea" id="RHEA:68041"/>
    </physiologicalReaction>
</comment>
<comment type="catalytic activity">
    <reaction evidence="7">
        <text>L-proline + NADP(+) = 1-pyrroline-2-carboxylate + NADPH + H(+)</text>
        <dbReference type="Rhea" id="RHEA:20317"/>
        <dbReference type="ChEBI" id="CHEBI:15378"/>
        <dbReference type="ChEBI" id="CHEBI:39785"/>
        <dbReference type="ChEBI" id="CHEBI:57783"/>
        <dbReference type="ChEBI" id="CHEBI:58349"/>
        <dbReference type="ChEBI" id="CHEBI:60039"/>
        <dbReference type="EC" id="1.5.1.1"/>
    </reaction>
    <physiologicalReaction direction="right-to-left" evidence="7">
        <dbReference type="Rhea" id="RHEA:20319"/>
    </physiologicalReaction>
</comment>
<evidence type="ECO:0000256" key="10">
    <source>
        <dbReference type="ARBA" id="ARBA00093248"/>
    </source>
</evidence>
<comment type="caution">
    <text evidence="18">The sequence shown here is derived from an EMBL/GenBank/DDBJ whole genome shotgun (WGS) entry which is preliminary data.</text>
</comment>
<dbReference type="InterPro" id="IPR036291">
    <property type="entry name" value="NAD(P)-bd_dom_sf"/>
</dbReference>
<reference evidence="18" key="1">
    <citation type="submission" date="2022-02" db="EMBL/GenBank/DDBJ databases">
        <title>Atlantic sturgeon de novo genome assembly.</title>
        <authorList>
            <person name="Stock M."/>
            <person name="Klopp C."/>
            <person name="Guiguen Y."/>
            <person name="Cabau C."/>
            <person name="Parinello H."/>
            <person name="Santidrian Yebra-Pimentel E."/>
            <person name="Kuhl H."/>
            <person name="Dirks R.P."/>
            <person name="Guessner J."/>
            <person name="Wuertz S."/>
            <person name="Du K."/>
            <person name="Schartl M."/>
        </authorList>
    </citation>
    <scope>NUCLEOTIDE SEQUENCE</scope>
    <source>
        <strain evidence="18">STURGEONOMICS-FGT-2020</strain>
        <tissue evidence="18">Whole blood</tissue>
    </source>
</reference>
<comment type="catalytic activity">
    <reaction evidence="11">
        <text>(S)-cystathionine ketimine + NADH + 2 H(+) = (3R,5S)-2,3,5,6,7-pentahydro-1,4-thiazepine-3,5-dicarboxylate + NAD(+)</text>
        <dbReference type="Rhea" id="RHEA:68032"/>
        <dbReference type="ChEBI" id="CHEBI:15378"/>
        <dbReference type="ChEBI" id="CHEBI:57540"/>
        <dbReference type="ChEBI" id="CHEBI:57945"/>
        <dbReference type="ChEBI" id="CHEBI:176808"/>
        <dbReference type="ChEBI" id="CHEBI:176810"/>
    </reaction>
    <physiologicalReaction direction="left-to-right" evidence="11">
        <dbReference type="Rhea" id="RHEA:68033"/>
    </physiologicalReaction>
</comment>
<dbReference type="EC" id="1.5.1.25" evidence="2"/>
<comment type="subunit">
    <text evidence="15">Homodimer. Binds the thyroid hormone triiodothyronine (T3); T3 binding inhibits enzymatic activity.</text>
</comment>
<comment type="catalytic activity">
    <reaction evidence="6">
        <text>Delta(2)-thiazoline-2-carboxylate + NADPH + 2 H(+) = L-thiazolidine-2-carboxylate + NADP(+)</text>
        <dbReference type="Rhea" id="RHEA:68072"/>
        <dbReference type="ChEBI" id="CHEBI:15378"/>
        <dbReference type="ChEBI" id="CHEBI:57783"/>
        <dbReference type="ChEBI" id="CHEBI:58349"/>
        <dbReference type="ChEBI" id="CHEBI:176895"/>
        <dbReference type="ChEBI" id="CHEBI:176896"/>
    </reaction>
    <physiologicalReaction direction="left-to-right" evidence="6">
        <dbReference type="Rhea" id="RHEA:68073"/>
    </physiologicalReaction>
</comment>
<comment type="catalytic activity">
    <reaction evidence="5">
        <text>L-pipecolate + NAD(+) = Delta(1)-piperideine-2-carboxylate + NADH + H(+)</text>
        <dbReference type="Rhea" id="RHEA:30807"/>
        <dbReference type="ChEBI" id="CHEBI:15378"/>
        <dbReference type="ChEBI" id="CHEBI:57540"/>
        <dbReference type="ChEBI" id="CHEBI:57945"/>
        <dbReference type="ChEBI" id="CHEBI:61185"/>
        <dbReference type="ChEBI" id="CHEBI:77631"/>
        <dbReference type="EC" id="1.5.1.1"/>
    </reaction>
    <physiologicalReaction direction="right-to-left" evidence="5">
        <dbReference type="Rhea" id="RHEA:30809"/>
    </physiologicalReaction>
</comment>
<dbReference type="EC" id="1.5.1.1" evidence="16"/>
<dbReference type="InterPro" id="IPR023401">
    <property type="entry name" value="ODC_N"/>
</dbReference>
<proteinExistence type="inferred from homology"/>
<evidence type="ECO:0000256" key="6">
    <source>
        <dbReference type="ARBA" id="ARBA00093197"/>
    </source>
</evidence>